<dbReference type="SFLD" id="SFLDG00358">
    <property type="entry name" value="Main_(cytGST)"/>
    <property type="match status" value="1"/>
</dbReference>
<dbReference type="Gene3D" id="1.20.1050.10">
    <property type="match status" value="1"/>
</dbReference>
<dbReference type="InterPro" id="IPR004045">
    <property type="entry name" value="Glutathione_S-Trfase_N"/>
</dbReference>
<dbReference type="PROSITE" id="PS50405">
    <property type="entry name" value="GST_CTER"/>
    <property type="match status" value="1"/>
</dbReference>
<dbReference type="AlphaFoldDB" id="A0A9P4PSB8"/>
<keyword evidence="6" id="KW-1185">Reference proteome</keyword>
<evidence type="ECO:0000256" key="1">
    <source>
        <dbReference type="ARBA" id="ARBA00007409"/>
    </source>
</evidence>
<dbReference type="PROSITE" id="PS50404">
    <property type="entry name" value="GST_NTER"/>
    <property type="match status" value="1"/>
</dbReference>
<dbReference type="Proteomes" id="UP000799764">
    <property type="component" value="Unassembled WGS sequence"/>
</dbReference>
<dbReference type="SFLD" id="SFLDG01150">
    <property type="entry name" value="Main.1:_Beta-like"/>
    <property type="match status" value="1"/>
</dbReference>
<comment type="similarity">
    <text evidence="1">Belongs to the GST superfamily.</text>
</comment>
<comment type="caution">
    <text evidence="5">The sequence shown here is derived from an EMBL/GenBank/DDBJ whole genome shotgun (WGS) entry which is preliminary data.</text>
</comment>
<dbReference type="PANTHER" id="PTHR44051">
    <property type="entry name" value="GLUTATHIONE S-TRANSFERASE-RELATED"/>
    <property type="match status" value="1"/>
</dbReference>
<dbReference type="Pfam" id="PF00043">
    <property type="entry name" value="GST_C"/>
    <property type="match status" value="1"/>
</dbReference>
<evidence type="ECO:0000259" key="4">
    <source>
        <dbReference type="PROSITE" id="PS50405"/>
    </source>
</evidence>
<dbReference type="Gene3D" id="3.40.30.10">
    <property type="entry name" value="Glutaredoxin"/>
    <property type="match status" value="1"/>
</dbReference>
<sequence>MAKLTVHHLQVGQGERIPFLLEELGIPYEIKLYQRSPFLSPPELKEKHPMGASPLLEDATSNPENPLFLAESGAIVDYVINKYGSGRLALPPSHPNYADYLYWLHFSNGNLQPTIFRRFQARLFGIDSQDPRYQGTDERVKKAVGHLNNRLESNDYLAGDEFTAADVMTTWCFTTIRRFEPLDLTEYPGILAWLKRVTARPAYQRAMKKGDPDEDLEASISATGPPRFVPKSEQKL</sequence>
<dbReference type="InterPro" id="IPR036282">
    <property type="entry name" value="Glutathione-S-Trfase_C_sf"/>
</dbReference>
<name>A0A9P4PSB8_9PLEO</name>
<reference evidence="5" key="1">
    <citation type="journal article" date="2020" name="Stud. Mycol.">
        <title>101 Dothideomycetes genomes: a test case for predicting lifestyles and emergence of pathogens.</title>
        <authorList>
            <person name="Haridas S."/>
            <person name="Albert R."/>
            <person name="Binder M."/>
            <person name="Bloem J."/>
            <person name="Labutti K."/>
            <person name="Salamov A."/>
            <person name="Andreopoulos B."/>
            <person name="Baker S."/>
            <person name="Barry K."/>
            <person name="Bills G."/>
            <person name="Bluhm B."/>
            <person name="Cannon C."/>
            <person name="Castanera R."/>
            <person name="Culley D."/>
            <person name="Daum C."/>
            <person name="Ezra D."/>
            <person name="Gonzalez J."/>
            <person name="Henrissat B."/>
            <person name="Kuo A."/>
            <person name="Liang C."/>
            <person name="Lipzen A."/>
            <person name="Lutzoni F."/>
            <person name="Magnuson J."/>
            <person name="Mondo S."/>
            <person name="Nolan M."/>
            <person name="Ohm R."/>
            <person name="Pangilinan J."/>
            <person name="Park H.-J."/>
            <person name="Ramirez L."/>
            <person name="Alfaro M."/>
            <person name="Sun H."/>
            <person name="Tritt A."/>
            <person name="Yoshinaga Y."/>
            <person name="Zwiers L.-H."/>
            <person name="Turgeon B."/>
            <person name="Goodwin S."/>
            <person name="Spatafora J."/>
            <person name="Crous P."/>
            <person name="Grigoriev I."/>
        </authorList>
    </citation>
    <scope>NUCLEOTIDE SEQUENCE</scope>
    <source>
        <strain evidence="5">CBS 690.94</strain>
    </source>
</reference>
<feature type="domain" description="GST N-terminal" evidence="3">
    <location>
        <begin position="1"/>
        <end position="87"/>
    </location>
</feature>
<dbReference type="SUPFAM" id="SSF52833">
    <property type="entry name" value="Thioredoxin-like"/>
    <property type="match status" value="1"/>
</dbReference>
<evidence type="ECO:0000313" key="5">
    <source>
        <dbReference type="EMBL" id="KAF2448438.1"/>
    </source>
</evidence>
<evidence type="ECO:0000259" key="3">
    <source>
        <dbReference type="PROSITE" id="PS50404"/>
    </source>
</evidence>
<accession>A0A9P4PSB8</accession>
<dbReference type="InterPro" id="IPR010987">
    <property type="entry name" value="Glutathione-S-Trfase_C-like"/>
</dbReference>
<dbReference type="EMBL" id="MU001495">
    <property type="protein sequence ID" value="KAF2448438.1"/>
    <property type="molecule type" value="Genomic_DNA"/>
</dbReference>
<organism evidence="5 6">
    <name type="scientific">Karstenula rhodostoma CBS 690.94</name>
    <dbReference type="NCBI Taxonomy" id="1392251"/>
    <lineage>
        <taxon>Eukaryota</taxon>
        <taxon>Fungi</taxon>
        <taxon>Dikarya</taxon>
        <taxon>Ascomycota</taxon>
        <taxon>Pezizomycotina</taxon>
        <taxon>Dothideomycetes</taxon>
        <taxon>Pleosporomycetidae</taxon>
        <taxon>Pleosporales</taxon>
        <taxon>Massarineae</taxon>
        <taxon>Didymosphaeriaceae</taxon>
        <taxon>Karstenula</taxon>
    </lineage>
</organism>
<feature type="region of interest" description="Disordered" evidence="2">
    <location>
        <begin position="205"/>
        <end position="236"/>
    </location>
</feature>
<dbReference type="Pfam" id="PF13409">
    <property type="entry name" value="GST_N_2"/>
    <property type="match status" value="1"/>
</dbReference>
<proteinExistence type="inferred from homology"/>
<dbReference type="InterPro" id="IPR040079">
    <property type="entry name" value="Glutathione_S-Trfase"/>
</dbReference>
<evidence type="ECO:0000313" key="6">
    <source>
        <dbReference type="Proteomes" id="UP000799764"/>
    </source>
</evidence>
<protein>
    <submittedName>
        <fullName evidence="5">Glutathione S-transferase</fullName>
    </submittedName>
</protein>
<dbReference type="PANTHER" id="PTHR44051:SF9">
    <property type="entry name" value="GLUTATHIONE S-TRANSFERASE 1"/>
    <property type="match status" value="1"/>
</dbReference>
<evidence type="ECO:0000256" key="2">
    <source>
        <dbReference type="SAM" id="MobiDB-lite"/>
    </source>
</evidence>
<dbReference type="CDD" id="cd03046">
    <property type="entry name" value="GST_N_GTT1_like"/>
    <property type="match status" value="1"/>
</dbReference>
<dbReference type="SFLD" id="SFLDS00019">
    <property type="entry name" value="Glutathione_Transferase_(cytos"/>
    <property type="match status" value="1"/>
</dbReference>
<dbReference type="InterPro" id="IPR004046">
    <property type="entry name" value="GST_C"/>
</dbReference>
<dbReference type="SUPFAM" id="SSF47616">
    <property type="entry name" value="GST C-terminal domain-like"/>
    <property type="match status" value="1"/>
</dbReference>
<dbReference type="InterPro" id="IPR036249">
    <property type="entry name" value="Thioredoxin-like_sf"/>
</dbReference>
<feature type="domain" description="GST C-terminal" evidence="4">
    <location>
        <begin position="93"/>
        <end position="216"/>
    </location>
</feature>
<gene>
    <name evidence="5" type="ORF">P171DRAFT_428516</name>
</gene>
<dbReference type="OrthoDB" id="2309723at2759"/>